<reference evidence="3" key="1">
    <citation type="submission" date="2017-10" db="EMBL/GenBank/DDBJ databases">
        <title>Rapid genome shrinkage in a self-fertile nematode reveals novel sperm competition proteins.</title>
        <authorList>
            <person name="Yin D."/>
            <person name="Schwarz E.M."/>
            <person name="Thomas C.G."/>
            <person name="Felde R.L."/>
            <person name="Korf I.F."/>
            <person name="Cutter A.D."/>
            <person name="Schartner C.M."/>
            <person name="Ralston E.J."/>
            <person name="Meyer B.J."/>
            <person name="Haag E.S."/>
        </authorList>
    </citation>
    <scope>NUCLEOTIDE SEQUENCE [LARGE SCALE GENOMIC DNA]</scope>
    <source>
        <strain evidence="3">JU1422</strain>
    </source>
</reference>
<dbReference type="PANTHER" id="PTHR21503:SF8">
    <property type="entry name" value="F-BOX ASSOCIATED DOMAIN-CONTAINING PROTEIN-RELATED"/>
    <property type="match status" value="1"/>
</dbReference>
<dbReference type="OrthoDB" id="10312782at2759"/>
<name>A0A2G5U099_9PELO</name>
<organism evidence="2 3">
    <name type="scientific">Caenorhabditis nigoni</name>
    <dbReference type="NCBI Taxonomy" id="1611254"/>
    <lineage>
        <taxon>Eukaryota</taxon>
        <taxon>Metazoa</taxon>
        <taxon>Ecdysozoa</taxon>
        <taxon>Nematoda</taxon>
        <taxon>Chromadorea</taxon>
        <taxon>Rhabditida</taxon>
        <taxon>Rhabditina</taxon>
        <taxon>Rhabditomorpha</taxon>
        <taxon>Rhabditoidea</taxon>
        <taxon>Rhabditidae</taxon>
        <taxon>Peloderinae</taxon>
        <taxon>Caenorhabditis</taxon>
    </lineage>
</organism>
<evidence type="ECO:0000313" key="2">
    <source>
        <dbReference type="EMBL" id="PIC32969.1"/>
    </source>
</evidence>
<keyword evidence="3" id="KW-1185">Reference proteome</keyword>
<feature type="domain" description="F-box" evidence="1">
    <location>
        <begin position="1"/>
        <end position="45"/>
    </location>
</feature>
<dbReference type="AlphaFoldDB" id="A0A2G5U099"/>
<proteinExistence type="predicted"/>
<sequence>MRLLKYPILLQEEIFSNMEYETIFPLSLMSRNVLKVLKQLNWKPVEVAFVFDSDRFHIHFGDSTISSYLISKSFVWQQTSTHLFDYADYETETVYNFEINGGSRREILLRMYKHFSELFQKCPKLKFCARIDTSDMNFYVPIPSLNIATFKEVSANDLTTFMRNHLDLKLLVLDEKPLGEIPDIINIRNMRVVCFEKNFLDYIPHFKGVNAYFYGYTAANDIHEFIDGWLNGKYPDNLRLIHIEKEYGRQFRLDLLENYRQNQWDLNRMPLEYELDERDKCYSQFPGPFKMENAVYVQRESDGKILSLQSISDIFIGCVWNREDVFRE</sequence>
<dbReference type="EMBL" id="PDUG01000004">
    <property type="protein sequence ID" value="PIC32969.1"/>
    <property type="molecule type" value="Genomic_DNA"/>
</dbReference>
<protein>
    <recommendedName>
        <fullName evidence="1">F-box domain-containing protein</fullName>
    </recommendedName>
</protein>
<evidence type="ECO:0000259" key="1">
    <source>
        <dbReference type="PROSITE" id="PS50181"/>
    </source>
</evidence>
<dbReference type="InterPro" id="IPR001810">
    <property type="entry name" value="F-box_dom"/>
</dbReference>
<comment type="caution">
    <text evidence="2">The sequence shown here is derived from an EMBL/GenBank/DDBJ whole genome shotgun (WGS) entry which is preliminary data.</text>
</comment>
<dbReference type="Proteomes" id="UP000230233">
    <property type="component" value="Chromosome IV"/>
</dbReference>
<dbReference type="PROSITE" id="PS50181">
    <property type="entry name" value="FBOX"/>
    <property type="match status" value="1"/>
</dbReference>
<accession>A0A2G5U099</accession>
<evidence type="ECO:0000313" key="3">
    <source>
        <dbReference type="Proteomes" id="UP000230233"/>
    </source>
</evidence>
<gene>
    <name evidence="2" type="primary">Cnig_chr_IV.g13118</name>
    <name evidence="2" type="ORF">B9Z55_013118</name>
</gene>
<dbReference type="PANTHER" id="PTHR21503">
    <property type="entry name" value="F-BOX-CONTAINING HYPOTHETICAL PROTEIN C.ELEGANS"/>
    <property type="match status" value="1"/>
</dbReference>